<feature type="domain" description="Ion transport" evidence="13">
    <location>
        <begin position="55"/>
        <end position="270"/>
    </location>
</feature>
<dbReference type="SUPFAM" id="SSF51735">
    <property type="entry name" value="NAD(P)-binding Rossmann-fold domains"/>
    <property type="match status" value="1"/>
</dbReference>
<evidence type="ECO:0000256" key="4">
    <source>
        <dbReference type="ARBA" id="ARBA00022538"/>
    </source>
</evidence>
<keyword evidence="8 12" id="KW-1133">Transmembrane helix</keyword>
<feature type="transmembrane region" description="Helical" evidence="12">
    <location>
        <begin position="55"/>
        <end position="71"/>
    </location>
</feature>
<dbReference type="Gene3D" id="1.10.287.70">
    <property type="match status" value="1"/>
</dbReference>
<dbReference type="PANTHER" id="PTHR10027:SF23">
    <property type="entry name" value="POTASSIUM CHANNEL SUBFAMILY U MEMBER 1"/>
    <property type="match status" value="1"/>
</dbReference>
<keyword evidence="3" id="KW-0813">Transport</keyword>
<dbReference type="InterPro" id="IPR005821">
    <property type="entry name" value="Ion_trans_dom"/>
</dbReference>
<feature type="transmembrane region" description="Helical" evidence="12">
    <location>
        <begin position="115"/>
        <end position="137"/>
    </location>
</feature>
<feature type="transmembrane region" description="Helical" evidence="12">
    <location>
        <begin position="12"/>
        <end position="34"/>
    </location>
</feature>
<evidence type="ECO:0000259" key="13">
    <source>
        <dbReference type="Pfam" id="PF00520"/>
    </source>
</evidence>
<proteinExistence type="inferred from homology"/>
<evidence type="ECO:0000256" key="11">
    <source>
        <dbReference type="ARBA" id="ARBA00023303"/>
    </source>
</evidence>
<keyword evidence="6" id="KW-0631">Potassium channel</keyword>
<evidence type="ECO:0000256" key="9">
    <source>
        <dbReference type="ARBA" id="ARBA00023065"/>
    </source>
</evidence>
<dbReference type="PANTHER" id="PTHR10027">
    <property type="entry name" value="CALCIUM-ACTIVATED POTASSIUM CHANNEL ALPHA CHAIN"/>
    <property type="match status" value="1"/>
</dbReference>
<dbReference type="Proteomes" id="UP000198323">
    <property type="component" value="Unassembled WGS sequence"/>
</dbReference>
<keyword evidence="4" id="KW-0633">Potassium transport</keyword>
<evidence type="ECO:0000313" key="15">
    <source>
        <dbReference type="Proteomes" id="UP000198323"/>
    </source>
</evidence>
<keyword evidence="7" id="KW-0630">Potassium</keyword>
<evidence type="ECO:0000256" key="8">
    <source>
        <dbReference type="ARBA" id="ARBA00022989"/>
    </source>
</evidence>
<organism evidence="14 15">
    <name type="scientific">Callipepla squamata</name>
    <name type="common">Scaled quail</name>
    <dbReference type="NCBI Taxonomy" id="9009"/>
    <lineage>
        <taxon>Eukaryota</taxon>
        <taxon>Metazoa</taxon>
        <taxon>Chordata</taxon>
        <taxon>Craniata</taxon>
        <taxon>Vertebrata</taxon>
        <taxon>Euteleostomi</taxon>
        <taxon>Archelosauria</taxon>
        <taxon>Archosauria</taxon>
        <taxon>Dinosauria</taxon>
        <taxon>Saurischia</taxon>
        <taxon>Theropoda</taxon>
        <taxon>Coelurosauria</taxon>
        <taxon>Aves</taxon>
        <taxon>Neognathae</taxon>
        <taxon>Galloanserae</taxon>
        <taxon>Galliformes</taxon>
        <taxon>Odontophoridae</taxon>
        <taxon>Callipepla</taxon>
    </lineage>
</organism>
<feature type="transmembrane region" description="Helical" evidence="12">
    <location>
        <begin position="173"/>
        <end position="191"/>
    </location>
</feature>
<dbReference type="OrthoDB" id="10035564at2759"/>
<keyword evidence="10 12" id="KW-0472">Membrane</keyword>
<protein>
    <recommendedName>
        <fullName evidence="13">Ion transport domain-containing protein</fullName>
    </recommendedName>
</protein>
<feature type="transmembrane region" description="Helical" evidence="12">
    <location>
        <begin position="211"/>
        <end position="233"/>
    </location>
</feature>
<dbReference type="EMBL" id="MCFN01000200">
    <property type="protein sequence ID" value="OXB62752.1"/>
    <property type="molecule type" value="Genomic_DNA"/>
</dbReference>
<dbReference type="InterPro" id="IPR047871">
    <property type="entry name" value="K_chnl_Slo-like"/>
</dbReference>
<keyword evidence="9" id="KW-0406">Ion transport</keyword>
<keyword evidence="15" id="KW-1185">Reference proteome</keyword>
<dbReference type="Gene3D" id="3.40.50.720">
    <property type="entry name" value="NAD(P)-binding Rossmann-like Domain"/>
    <property type="match status" value="1"/>
</dbReference>
<feature type="transmembrane region" description="Helical" evidence="12">
    <location>
        <begin position="240"/>
        <end position="258"/>
    </location>
</feature>
<gene>
    <name evidence="14" type="ORF">ASZ78_010819</name>
</gene>
<evidence type="ECO:0000256" key="2">
    <source>
        <dbReference type="ARBA" id="ARBA00008648"/>
    </source>
</evidence>
<evidence type="ECO:0000256" key="7">
    <source>
        <dbReference type="ARBA" id="ARBA00022958"/>
    </source>
</evidence>
<evidence type="ECO:0000256" key="3">
    <source>
        <dbReference type="ARBA" id="ARBA00022448"/>
    </source>
</evidence>
<dbReference type="FunFam" id="1.10.287.70:FF:000130">
    <property type="entry name" value="Potassium calcium-activated channel subfamily U member 1"/>
    <property type="match status" value="1"/>
</dbReference>
<dbReference type="SUPFAM" id="SSF81324">
    <property type="entry name" value="Voltage-gated potassium channels"/>
    <property type="match status" value="1"/>
</dbReference>
<dbReference type="STRING" id="9009.A0A226N5K4"/>
<keyword evidence="11" id="KW-0407">Ion channel</keyword>
<evidence type="ECO:0000256" key="5">
    <source>
        <dbReference type="ARBA" id="ARBA00022692"/>
    </source>
</evidence>
<comment type="subcellular location">
    <subcellularLocation>
        <location evidence="1">Membrane</location>
        <topology evidence="1">Multi-pass membrane protein</topology>
    </subcellularLocation>
</comment>
<dbReference type="GO" id="GO:0016020">
    <property type="term" value="C:membrane"/>
    <property type="evidence" value="ECO:0007669"/>
    <property type="project" value="UniProtKB-SubCell"/>
</dbReference>
<keyword evidence="5 12" id="KW-0812">Transmembrane</keyword>
<comment type="similarity">
    <text evidence="2">Belongs to the potassium channel family. Calcium-activated (TC 1.A.1.3) subfamily. KCa1.1/KCNMA1 sub-subfamily.</text>
</comment>
<name>A0A226N5K4_CALSU</name>
<evidence type="ECO:0000256" key="12">
    <source>
        <dbReference type="SAM" id="Phobius"/>
    </source>
</evidence>
<dbReference type="AlphaFoldDB" id="A0A226N5K4"/>
<evidence type="ECO:0000256" key="10">
    <source>
        <dbReference type="ARBA" id="ARBA00023136"/>
    </source>
</evidence>
<dbReference type="PRINTS" id="PR00169">
    <property type="entry name" value="KCHANNEL"/>
</dbReference>
<evidence type="ECO:0000256" key="6">
    <source>
        <dbReference type="ARBA" id="ARBA00022826"/>
    </source>
</evidence>
<evidence type="ECO:0000313" key="14">
    <source>
        <dbReference type="EMBL" id="OXB62752.1"/>
    </source>
</evidence>
<reference evidence="14 15" key="1">
    <citation type="submission" date="2016-07" db="EMBL/GenBank/DDBJ databases">
        <title>Disparate Historic Effective Population Sizes Predicted by Modern Levels of Genome Diversity for the Scaled Quail (Callipepla squamata) and the Northern Bobwhite (Colinus virginianus): Inferences from First and Second Generation Draft Genome Assemblies for Sympatric New World Quail.</title>
        <authorList>
            <person name="Oldeschulte D.L."/>
            <person name="Halley Y.A."/>
            <person name="Bhattarai E.K."/>
            <person name="Brashear W.A."/>
            <person name="Hill J."/>
            <person name="Metz R.P."/>
            <person name="Johnson C.D."/>
            <person name="Rollins D."/>
            <person name="Peterson M.J."/>
            <person name="Bickhart D.M."/>
            <person name="Decker J.E."/>
            <person name="Seabury C.M."/>
        </authorList>
    </citation>
    <scope>NUCLEOTIDE SEQUENCE [LARGE SCALE GENOMIC DNA]</scope>
    <source>
        <strain evidence="14 15">Texas</strain>
        <tissue evidence="14">Leg muscle</tissue>
    </source>
</reference>
<accession>A0A226N5K4</accession>
<sequence length="458" mass="52457">MAESDLTCALRFQLAFILPSVFVFLGGLLAILAFRSIRCVYRFILKQIWRKKVKMILVFLLNIGTLVIYFIDLTEAEQFAFSFPDGVVSVDKFFNAFFVFDFGLRFVAADDKLRFWLELNSLVDFFTIPPVFVSALLRRNCFGLRFLRALRLLDLPRILQILRITKDNYSIKLSKLFAVFISMWLTAAGFIHLVENNGDPWVQPANSQPITYFKCMYLVMVTMSTVGYGDVVVQTALGRAFIFFFIIGGLVLFANLIPEVLEIVQSRRSYKSSYEVVSGKKSLPSLELEAVFKCYSPYTTFFYGSALNSEDLKRVRMESANACLILADVCSPEPYTEDISNIMRVLSIKNLYPKTRVILQIIQSHNKTKRKHLKDKMLLGDKDYKVMTFQLSNDFADMTFIEVCRLCFVKLNLVLLGIELKFGSRGESAILINPSPQIKLQRNTMGFFIAHSLAEVKR</sequence>
<dbReference type="InterPro" id="IPR036291">
    <property type="entry name" value="NAD(P)-bd_dom_sf"/>
</dbReference>
<dbReference type="PRINTS" id="PR01449">
    <property type="entry name" value="BKCHANNELA"/>
</dbReference>
<dbReference type="Pfam" id="PF00520">
    <property type="entry name" value="Ion_trans"/>
    <property type="match status" value="1"/>
</dbReference>
<dbReference type="GO" id="GO:0005267">
    <property type="term" value="F:potassium channel activity"/>
    <property type="evidence" value="ECO:0007669"/>
    <property type="project" value="UniProtKB-KW"/>
</dbReference>
<evidence type="ECO:0000256" key="1">
    <source>
        <dbReference type="ARBA" id="ARBA00004141"/>
    </source>
</evidence>
<comment type="caution">
    <text evidence="14">The sequence shown here is derived from an EMBL/GenBank/DDBJ whole genome shotgun (WGS) entry which is preliminary data.</text>
</comment>